<name>A0A9J5ZQB3_SOLCO</name>
<dbReference type="AlphaFoldDB" id="A0A9J5ZQB3"/>
<dbReference type="Proteomes" id="UP000824120">
    <property type="component" value="Chromosome 3"/>
</dbReference>
<evidence type="ECO:0000313" key="2">
    <source>
        <dbReference type="Proteomes" id="UP000824120"/>
    </source>
</evidence>
<proteinExistence type="predicted"/>
<comment type="caution">
    <text evidence="1">The sequence shown here is derived from an EMBL/GenBank/DDBJ whole genome shotgun (WGS) entry which is preliminary data.</text>
</comment>
<keyword evidence="2" id="KW-1185">Reference proteome</keyword>
<sequence length="204" mass="23326">MSSTSEKYFLFLAASSGVRGGGGIVFGVSSPESSPPARGENEFLVAENGERSRSEWEDNSVTIQNQNNELVNWEIEEVDPIVIHQQHTIQEIEKDTSTWVKQNLIKLGKIFEVDFQGHEEEAIELFLQIHSYRLARRMEQELASSQINFIVWGGVLANQAFLYLEDESCRNEDVKMDLWITRKDMVKNENIWAKVEVTSVANKM</sequence>
<accession>A0A9J5ZQB3</accession>
<protein>
    <submittedName>
        <fullName evidence="1">Uncharacterized protein</fullName>
    </submittedName>
</protein>
<gene>
    <name evidence="1" type="ORF">H5410_014076</name>
</gene>
<dbReference type="OrthoDB" id="10398513at2759"/>
<evidence type="ECO:0000313" key="1">
    <source>
        <dbReference type="EMBL" id="KAG5614252.1"/>
    </source>
</evidence>
<organism evidence="1 2">
    <name type="scientific">Solanum commersonii</name>
    <name type="common">Commerson's wild potato</name>
    <name type="synonym">Commerson's nightshade</name>
    <dbReference type="NCBI Taxonomy" id="4109"/>
    <lineage>
        <taxon>Eukaryota</taxon>
        <taxon>Viridiplantae</taxon>
        <taxon>Streptophyta</taxon>
        <taxon>Embryophyta</taxon>
        <taxon>Tracheophyta</taxon>
        <taxon>Spermatophyta</taxon>
        <taxon>Magnoliopsida</taxon>
        <taxon>eudicotyledons</taxon>
        <taxon>Gunneridae</taxon>
        <taxon>Pentapetalae</taxon>
        <taxon>asterids</taxon>
        <taxon>lamiids</taxon>
        <taxon>Solanales</taxon>
        <taxon>Solanaceae</taxon>
        <taxon>Solanoideae</taxon>
        <taxon>Solaneae</taxon>
        <taxon>Solanum</taxon>
    </lineage>
</organism>
<reference evidence="1 2" key="1">
    <citation type="submission" date="2020-09" db="EMBL/GenBank/DDBJ databases">
        <title>De no assembly of potato wild relative species, Solanum commersonii.</title>
        <authorList>
            <person name="Cho K."/>
        </authorList>
    </citation>
    <scope>NUCLEOTIDE SEQUENCE [LARGE SCALE GENOMIC DNA]</scope>
    <source>
        <strain evidence="1">LZ3.2</strain>
        <tissue evidence="1">Leaf</tissue>
    </source>
</reference>
<dbReference type="EMBL" id="JACXVP010000003">
    <property type="protein sequence ID" value="KAG5614252.1"/>
    <property type="molecule type" value="Genomic_DNA"/>
</dbReference>